<evidence type="ECO:0000256" key="7">
    <source>
        <dbReference type="ARBA" id="ARBA00023204"/>
    </source>
</evidence>
<comment type="subcellular location">
    <subcellularLocation>
        <location evidence="1">Nucleus</location>
    </subcellularLocation>
</comment>
<dbReference type="Pfam" id="PF11799">
    <property type="entry name" value="IMS_C"/>
    <property type="match status" value="1"/>
</dbReference>
<dbReference type="Gene3D" id="3.30.1490.100">
    <property type="entry name" value="DNA polymerase, Y-family, little finger domain"/>
    <property type="match status" value="1"/>
</dbReference>
<name>A0A8H7REV4_9FUNG</name>
<accession>A0A8H7REV4</accession>
<dbReference type="GO" id="GO:0009314">
    <property type="term" value="P:response to radiation"/>
    <property type="evidence" value="ECO:0007669"/>
    <property type="project" value="TreeGrafter"/>
</dbReference>
<dbReference type="Pfam" id="PF21704">
    <property type="entry name" value="POLH-Rev1_HhH"/>
    <property type="match status" value="1"/>
</dbReference>
<dbReference type="GO" id="GO:0005634">
    <property type="term" value="C:nucleus"/>
    <property type="evidence" value="ECO:0007669"/>
    <property type="project" value="UniProtKB-SubCell"/>
</dbReference>
<reference evidence="13" key="1">
    <citation type="submission" date="2020-12" db="EMBL/GenBank/DDBJ databases">
        <title>Metabolic potential, ecology and presence of endohyphal bacteria is reflected in genomic diversity of Mucoromycotina.</title>
        <authorList>
            <person name="Muszewska A."/>
            <person name="Okrasinska A."/>
            <person name="Steczkiewicz K."/>
            <person name="Drgas O."/>
            <person name="Orlowska M."/>
            <person name="Perlinska-Lenart U."/>
            <person name="Aleksandrzak-Piekarczyk T."/>
            <person name="Szatraj K."/>
            <person name="Zielenkiewicz U."/>
            <person name="Pilsyk S."/>
            <person name="Malc E."/>
            <person name="Mieczkowski P."/>
            <person name="Kruszewska J.S."/>
            <person name="Biernat P."/>
            <person name="Pawlowska J."/>
        </authorList>
    </citation>
    <scope>NUCLEOTIDE SEQUENCE</scope>
    <source>
        <strain evidence="13">WA0000017839</strain>
    </source>
</reference>
<dbReference type="GO" id="GO:0003684">
    <property type="term" value="F:damaged DNA binding"/>
    <property type="evidence" value="ECO:0007669"/>
    <property type="project" value="InterPro"/>
</dbReference>
<evidence type="ECO:0000256" key="4">
    <source>
        <dbReference type="ARBA" id="ARBA00022763"/>
    </source>
</evidence>
<evidence type="ECO:0000256" key="6">
    <source>
        <dbReference type="ARBA" id="ARBA00022833"/>
    </source>
</evidence>
<evidence type="ECO:0000256" key="8">
    <source>
        <dbReference type="ARBA" id="ARBA00023242"/>
    </source>
</evidence>
<dbReference type="GO" id="GO:0007064">
    <property type="term" value="P:mitotic sister chromatid cohesion"/>
    <property type="evidence" value="ECO:0007669"/>
    <property type="project" value="UniProtKB-ARBA"/>
</dbReference>
<dbReference type="PANTHER" id="PTHR45873">
    <property type="entry name" value="DNA POLYMERASE ETA"/>
    <property type="match status" value="1"/>
</dbReference>
<dbReference type="GO" id="GO:0008270">
    <property type="term" value="F:zinc ion binding"/>
    <property type="evidence" value="ECO:0007669"/>
    <property type="project" value="UniProtKB-KW"/>
</dbReference>
<dbReference type="PROSITE" id="PS51907">
    <property type="entry name" value="ZF_UBZ3"/>
    <property type="match status" value="1"/>
</dbReference>
<keyword evidence="8" id="KW-0539">Nucleus</keyword>
<sequence length="545" mass="61690">MACPCKKEDTNVCKCETTGECKCGETCSCENCAAKQKKQEKPACACAAAGKDCFYSQVEQVRLGIPFDTPAAVQQWRGLIAVNYAARKAGVARHSDITEAKRLCPDIKLLHVATYGPNDTKAQYHENPDRNTHKVCLDPYRNASREIFKIFHQYCDTIQKIGTDEGFMDVTNTVNQRLMDRYPTQCIDRVNEETCGVDIDWKGIVLTNKEEDEKGELDPPTWQDLQLAMGAELASEIRTHVYDKLHYTCSAGIAHYKVIAKLCSSKNKPNKQTVLRDSARMDFMCDVPFQKIRNLGGKLGSEVGADLKIQNSNELWKYSKSDLKSKYGPSTGLYLYHICRGIDHEPVTPSKPPQSIMAAKAFTPAIDLPLQMENWFSILSVELHSRILQNYKDHGTWPKSISIRYAPEFGNYRTKAMGTLHKDDMQTCDLLMKKFQQTYNALPGAYPCRGLDLVASGFSVSESSSRSLTSFFSKAPVEPRAKSPPRKEKETDLRWQCDKCQERVHVRDIDEHTDYHFALEISQQEDSTPKRKPTEMASIFAKRQK</sequence>
<evidence type="ECO:0000313" key="13">
    <source>
        <dbReference type="EMBL" id="KAG2208321.1"/>
    </source>
</evidence>
<dbReference type="InterPro" id="IPR041298">
    <property type="entry name" value="UBZ3"/>
</dbReference>
<dbReference type="Gene3D" id="3.30.70.270">
    <property type="match status" value="1"/>
</dbReference>
<dbReference type="InterPro" id="IPR043502">
    <property type="entry name" value="DNA/RNA_pol_sf"/>
</dbReference>
<dbReference type="Gene3D" id="3.40.1170.60">
    <property type="match status" value="1"/>
</dbReference>
<dbReference type="Proteomes" id="UP000603453">
    <property type="component" value="Unassembled WGS sequence"/>
</dbReference>
<dbReference type="PROSITE" id="PS50173">
    <property type="entry name" value="UMUC"/>
    <property type="match status" value="1"/>
</dbReference>
<dbReference type="GO" id="GO:0006281">
    <property type="term" value="P:DNA repair"/>
    <property type="evidence" value="ECO:0007669"/>
    <property type="project" value="UniProtKB-KW"/>
</dbReference>
<keyword evidence="14" id="KW-1185">Reference proteome</keyword>
<keyword evidence="4" id="KW-0227">DNA damage</keyword>
<keyword evidence="3" id="KW-0479">Metal-binding</keyword>
<evidence type="ECO:0000256" key="5">
    <source>
        <dbReference type="ARBA" id="ARBA00022771"/>
    </source>
</evidence>
<dbReference type="InterPro" id="IPR036775">
    <property type="entry name" value="DNA_pol_Y-fam_lit_finger_sf"/>
</dbReference>
<dbReference type="InterPro" id="IPR043128">
    <property type="entry name" value="Rev_trsase/Diguanyl_cyclase"/>
</dbReference>
<dbReference type="FunFam" id="1.10.150.20:FF:000014">
    <property type="entry name" value="Polymerase (DNA directed), eta"/>
    <property type="match status" value="1"/>
</dbReference>
<evidence type="ECO:0000256" key="1">
    <source>
        <dbReference type="ARBA" id="ARBA00004123"/>
    </source>
</evidence>
<dbReference type="Pfam" id="PF00817">
    <property type="entry name" value="IMS"/>
    <property type="match status" value="1"/>
</dbReference>
<evidence type="ECO:0000256" key="2">
    <source>
        <dbReference type="ARBA" id="ARBA00022679"/>
    </source>
</evidence>
<feature type="region of interest" description="Disordered" evidence="10">
    <location>
        <begin position="520"/>
        <end position="545"/>
    </location>
</feature>
<feature type="domain" description="UmuC" evidence="11">
    <location>
        <begin position="46"/>
        <end position="296"/>
    </location>
</feature>
<evidence type="ECO:0000259" key="12">
    <source>
        <dbReference type="PROSITE" id="PS51907"/>
    </source>
</evidence>
<dbReference type="SUPFAM" id="SSF100879">
    <property type="entry name" value="Lesion bypass DNA polymerase (Y-family), little finger domain"/>
    <property type="match status" value="1"/>
</dbReference>
<dbReference type="PANTHER" id="PTHR45873:SF1">
    <property type="entry name" value="DNA POLYMERASE ETA"/>
    <property type="match status" value="1"/>
</dbReference>
<organism evidence="13 14">
    <name type="scientific">Mucor saturninus</name>
    <dbReference type="NCBI Taxonomy" id="64648"/>
    <lineage>
        <taxon>Eukaryota</taxon>
        <taxon>Fungi</taxon>
        <taxon>Fungi incertae sedis</taxon>
        <taxon>Mucoromycota</taxon>
        <taxon>Mucoromycotina</taxon>
        <taxon>Mucoromycetes</taxon>
        <taxon>Mucorales</taxon>
        <taxon>Mucorineae</taxon>
        <taxon>Mucoraceae</taxon>
        <taxon>Mucor</taxon>
    </lineage>
</organism>
<feature type="domain" description="UBZ3-type" evidence="12">
    <location>
        <begin position="490"/>
        <end position="524"/>
    </location>
</feature>
<evidence type="ECO:0000256" key="9">
    <source>
        <dbReference type="ARBA" id="ARBA00044975"/>
    </source>
</evidence>
<dbReference type="AlphaFoldDB" id="A0A8H7REV4"/>
<dbReference type="GO" id="GO:0003887">
    <property type="term" value="F:DNA-directed DNA polymerase activity"/>
    <property type="evidence" value="ECO:0007669"/>
    <property type="project" value="TreeGrafter"/>
</dbReference>
<keyword evidence="7" id="KW-0234">DNA repair</keyword>
<dbReference type="PIRSF" id="PIRSF036603">
    <property type="entry name" value="DPol_eta"/>
    <property type="match status" value="1"/>
</dbReference>
<dbReference type="GO" id="GO:0005657">
    <property type="term" value="C:replication fork"/>
    <property type="evidence" value="ECO:0007669"/>
    <property type="project" value="UniProtKB-ARBA"/>
</dbReference>
<dbReference type="OrthoDB" id="5723at2759"/>
<dbReference type="GO" id="GO:0070987">
    <property type="term" value="P:error-free translesion synthesis"/>
    <property type="evidence" value="ECO:0007669"/>
    <property type="project" value="UniProtKB-ARBA"/>
</dbReference>
<protein>
    <recommendedName>
        <fullName evidence="9">DNA polymerase eta</fullName>
    </recommendedName>
</protein>
<dbReference type="GO" id="GO:0035861">
    <property type="term" value="C:site of double-strand break"/>
    <property type="evidence" value="ECO:0007669"/>
    <property type="project" value="TreeGrafter"/>
</dbReference>
<comment type="caution">
    <text evidence="13">The sequence shown here is derived from an EMBL/GenBank/DDBJ whole genome shotgun (WGS) entry which is preliminary data.</text>
</comment>
<evidence type="ECO:0000313" key="14">
    <source>
        <dbReference type="Proteomes" id="UP000603453"/>
    </source>
</evidence>
<dbReference type="InterPro" id="IPR001126">
    <property type="entry name" value="UmuC"/>
</dbReference>
<dbReference type="Gene3D" id="1.10.150.20">
    <property type="entry name" value="5' to 3' exonuclease, C-terminal subdomain"/>
    <property type="match status" value="1"/>
</dbReference>
<dbReference type="FunFam" id="3.40.1170.60:FF:000008">
    <property type="entry name" value="DNA polymerase eta subunit"/>
    <property type="match status" value="1"/>
</dbReference>
<dbReference type="GO" id="GO:0042276">
    <property type="term" value="P:error-prone translesion synthesis"/>
    <property type="evidence" value="ECO:0007669"/>
    <property type="project" value="TreeGrafter"/>
</dbReference>
<dbReference type="InterPro" id="IPR017961">
    <property type="entry name" value="DNA_pol_Y-fam_little_finger"/>
</dbReference>
<keyword evidence="5" id="KW-0863">Zinc-finger</keyword>
<keyword evidence="6" id="KW-0862">Zinc</keyword>
<evidence type="ECO:0000256" key="3">
    <source>
        <dbReference type="ARBA" id="ARBA00022723"/>
    </source>
</evidence>
<dbReference type="EMBL" id="JAEPRD010000020">
    <property type="protein sequence ID" value="KAG2208321.1"/>
    <property type="molecule type" value="Genomic_DNA"/>
</dbReference>
<gene>
    <name evidence="13" type="ORF">INT47_006177</name>
</gene>
<dbReference type="InterPro" id="IPR052230">
    <property type="entry name" value="DNA_polymerase_eta"/>
</dbReference>
<evidence type="ECO:0000259" key="11">
    <source>
        <dbReference type="PROSITE" id="PS50173"/>
    </source>
</evidence>
<dbReference type="SUPFAM" id="SSF56672">
    <property type="entry name" value="DNA/RNA polymerases"/>
    <property type="match status" value="1"/>
</dbReference>
<proteinExistence type="predicted"/>
<keyword evidence="2" id="KW-0808">Transferase</keyword>
<evidence type="ECO:0000256" key="10">
    <source>
        <dbReference type="SAM" id="MobiDB-lite"/>
    </source>
</evidence>
<dbReference type="Pfam" id="PF18439">
    <property type="entry name" value="zf_UBZ"/>
    <property type="match status" value="1"/>
</dbReference>